<sequence>MEWTPRQRDHKVLGAFLTLGVIGAIYLAIANRGFGWTLDWRMWVLLFALSGLGALFGLIEWRIDCGADWLRCAWRWVKLYELAEIEVTLGQELRLKDRGEREVKIELKEFGKNRRLWDLVYNGIQHSYHYGGATADSGTRSSLSLYQPVLVPLTGFEDESEIVEHDVDAAVRDFLGWEPDSPKDRARMRKREAELREAWWPGGGDEEPPPGG</sequence>
<keyword evidence="1" id="KW-0812">Transmembrane</keyword>
<evidence type="ECO:0000313" key="3">
    <source>
        <dbReference type="Proteomes" id="UP000680206"/>
    </source>
</evidence>
<evidence type="ECO:0000313" key="2">
    <source>
        <dbReference type="EMBL" id="MBO2466078.1"/>
    </source>
</evidence>
<keyword evidence="1" id="KW-0472">Membrane</keyword>
<keyword evidence="3" id="KW-1185">Reference proteome</keyword>
<comment type="caution">
    <text evidence="2">The sequence shown here is derived from an EMBL/GenBank/DDBJ whole genome shotgun (WGS) entry which is preliminary data.</text>
</comment>
<reference evidence="2 3" key="1">
    <citation type="submission" date="2021-03" db="EMBL/GenBank/DDBJ databases">
        <title>Actinomadura violae sp. nov., isolated from lichen in Thailand.</title>
        <authorList>
            <person name="Kanchanasin P."/>
            <person name="Saeng-In P."/>
            <person name="Phongsopitanun W."/>
            <person name="Yuki M."/>
            <person name="Kudo T."/>
            <person name="Ohkuma M."/>
            <person name="Tanasupawat S."/>
        </authorList>
    </citation>
    <scope>NUCLEOTIDE SEQUENCE [LARGE SCALE GENOMIC DNA]</scope>
    <source>
        <strain evidence="2 3">LCR2-06</strain>
    </source>
</reference>
<feature type="transmembrane region" description="Helical" evidence="1">
    <location>
        <begin position="42"/>
        <end position="61"/>
    </location>
</feature>
<dbReference type="Proteomes" id="UP000680206">
    <property type="component" value="Unassembled WGS sequence"/>
</dbReference>
<feature type="transmembrane region" description="Helical" evidence="1">
    <location>
        <begin position="12"/>
        <end position="30"/>
    </location>
</feature>
<protein>
    <submittedName>
        <fullName evidence="2">Uncharacterized protein</fullName>
    </submittedName>
</protein>
<gene>
    <name evidence="2" type="ORF">J4709_51820</name>
</gene>
<organism evidence="2 3">
    <name type="scientific">Actinomadura violacea</name>
    <dbReference type="NCBI Taxonomy" id="2819934"/>
    <lineage>
        <taxon>Bacteria</taxon>
        <taxon>Bacillati</taxon>
        <taxon>Actinomycetota</taxon>
        <taxon>Actinomycetes</taxon>
        <taxon>Streptosporangiales</taxon>
        <taxon>Thermomonosporaceae</taxon>
        <taxon>Actinomadura</taxon>
    </lineage>
</organism>
<proteinExistence type="predicted"/>
<dbReference type="RefSeq" id="WP_208252909.1">
    <property type="nucleotide sequence ID" value="NZ_JAGEPF010000058.1"/>
</dbReference>
<dbReference type="EMBL" id="JAGEPF010000058">
    <property type="protein sequence ID" value="MBO2466078.1"/>
    <property type="molecule type" value="Genomic_DNA"/>
</dbReference>
<name>A0ABS3SAN6_9ACTN</name>
<evidence type="ECO:0000256" key="1">
    <source>
        <dbReference type="SAM" id="Phobius"/>
    </source>
</evidence>
<accession>A0ABS3SAN6</accession>
<keyword evidence="1" id="KW-1133">Transmembrane helix</keyword>